<organism evidence="1 2">
    <name type="scientific">Nostoc flagelliforme CCNUN1</name>
    <dbReference type="NCBI Taxonomy" id="2038116"/>
    <lineage>
        <taxon>Bacteria</taxon>
        <taxon>Bacillati</taxon>
        <taxon>Cyanobacteriota</taxon>
        <taxon>Cyanophyceae</taxon>
        <taxon>Nostocales</taxon>
        <taxon>Nostocaceae</taxon>
        <taxon>Nostoc</taxon>
    </lineage>
</organism>
<reference evidence="1 2" key="1">
    <citation type="submission" date="2017-11" db="EMBL/GenBank/DDBJ databases">
        <title>Complete genome of a free-living desiccation-tolerant cyanobacterium and its photosynthetic adaptation to extreme terrestrial habitat.</title>
        <authorList>
            <person name="Shang J."/>
        </authorList>
    </citation>
    <scope>NUCLEOTIDE SEQUENCE [LARGE SCALE GENOMIC DNA]</scope>
    <source>
        <strain evidence="1 2">CCNUN1</strain>
        <plasmid evidence="2">pnfsy08</plasmid>
    </source>
</reference>
<proteinExistence type="predicted"/>
<gene>
    <name evidence="1" type="ORF">COO91_10703</name>
</gene>
<accession>A0A2K8T9V4</accession>
<evidence type="ECO:0000313" key="2">
    <source>
        <dbReference type="Proteomes" id="UP000232003"/>
    </source>
</evidence>
<keyword evidence="2" id="KW-1185">Reference proteome</keyword>
<dbReference type="KEGG" id="nfl:COO91_10703"/>
<dbReference type="Proteomes" id="UP000232003">
    <property type="component" value="Plasmid pNFSY08"/>
</dbReference>
<sequence length="54" mass="6199">MSLKYLQQLNLQLSYPIDINLKRPVQKSYPYIHGRMALRKHETLAVTGCRGVGV</sequence>
<evidence type="ECO:0000313" key="1">
    <source>
        <dbReference type="EMBL" id="AUB44478.1"/>
    </source>
</evidence>
<dbReference type="EMBL" id="CP024793">
    <property type="protein sequence ID" value="AUB44478.1"/>
    <property type="molecule type" value="Genomic_DNA"/>
</dbReference>
<protein>
    <submittedName>
        <fullName evidence="1">Uncharacterized protein</fullName>
    </submittedName>
</protein>
<dbReference type="AlphaFoldDB" id="A0A2K8T9V4"/>
<name>A0A2K8T9V4_9NOSO</name>
<keyword evidence="1" id="KW-0614">Plasmid</keyword>
<geneLocation type="plasmid" evidence="2">
    <name>pnfsy08</name>
</geneLocation>